<protein>
    <submittedName>
        <fullName evidence="1">Uncharacterized protein</fullName>
    </submittedName>
</protein>
<gene>
    <name evidence="1" type="ORF">A3D72_02690</name>
</gene>
<reference evidence="1 2" key="1">
    <citation type="journal article" date="2016" name="Nat. Commun.">
        <title>Thousands of microbial genomes shed light on interconnected biogeochemical processes in an aquifer system.</title>
        <authorList>
            <person name="Anantharaman K."/>
            <person name="Brown C.T."/>
            <person name="Hug L.A."/>
            <person name="Sharon I."/>
            <person name="Castelle C.J."/>
            <person name="Probst A.J."/>
            <person name="Thomas B.C."/>
            <person name="Singh A."/>
            <person name="Wilkins M.J."/>
            <person name="Karaoz U."/>
            <person name="Brodie E.L."/>
            <person name="Williams K.H."/>
            <person name="Hubbard S.S."/>
            <person name="Banfield J.F."/>
        </authorList>
    </citation>
    <scope>NUCLEOTIDE SEQUENCE [LARGE SCALE GENOMIC DNA]</scope>
</reference>
<accession>A0A1F7U6B9</accession>
<proteinExistence type="predicted"/>
<organism evidence="1 2">
    <name type="scientific">Candidatus Uhrbacteria bacterium RIFCSPHIGHO2_02_FULL_57_19</name>
    <dbReference type="NCBI Taxonomy" id="1802391"/>
    <lineage>
        <taxon>Bacteria</taxon>
        <taxon>Candidatus Uhriibacteriota</taxon>
    </lineage>
</organism>
<comment type="caution">
    <text evidence="1">The sequence shown here is derived from an EMBL/GenBank/DDBJ whole genome shotgun (WGS) entry which is preliminary data.</text>
</comment>
<name>A0A1F7U6B9_9BACT</name>
<dbReference type="Proteomes" id="UP000176303">
    <property type="component" value="Unassembled WGS sequence"/>
</dbReference>
<dbReference type="STRING" id="1802391.A3D72_02690"/>
<sequence length="111" mass="12005">MVPHNQPNPLDSRELLSACPLCDASYNPMEARVLGEQDDSHLLHIQCRKCSNAILALVLVSSVGVSSVGLVTDLTFDDAVKFREIDEVSADDVLDVHSLLDDDQAFLAALA</sequence>
<evidence type="ECO:0000313" key="2">
    <source>
        <dbReference type="Proteomes" id="UP000176303"/>
    </source>
</evidence>
<dbReference type="EMBL" id="MGDZ01000019">
    <property type="protein sequence ID" value="OGL73809.1"/>
    <property type="molecule type" value="Genomic_DNA"/>
</dbReference>
<evidence type="ECO:0000313" key="1">
    <source>
        <dbReference type="EMBL" id="OGL73809.1"/>
    </source>
</evidence>
<dbReference type="AlphaFoldDB" id="A0A1F7U6B9"/>